<comment type="caution">
    <text evidence="2">The sequence shown here is derived from an EMBL/GenBank/DDBJ whole genome shotgun (WGS) entry which is preliminary data.</text>
</comment>
<dbReference type="Gene3D" id="3.80.10.10">
    <property type="entry name" value="Ribonuclease Inhibitor"/>
    <property type="match status" value="1"/>
</dbReference>
<dbReference type="PANTHER" id="PTHR24111">
    <property type="entry name" value="LEUCINE-RICH REPEAT-CONTAINING PROTEIN 34"/>
    <property type="match status" value="1"/>
</dbReference>
<dbReference type="Proteomes" id="UP000821866">
    <property type="component" value="Unassembled WGS sequence"/>
</dbReference>
<dbReference type="InterPro" id="IPR052201">
    <property type="entry name" value="LRR-containing_regulator"/>
</dbReference>
<name>A0A9J6DTK6_RHIMP</name>
<evidence type="ECO:0000313" key="2">
    <source>
        <dbReference type="EMBL" id="KAH8025216.1"/>
    </source>
</evidence>
<reference evidence="2" key="2">
    <citation type="submission" date="2021-09" db="EMBL/GenBank/DDBJ databases">
        <authorList>
            <person name="Jia N."/>
            <person name="Wang J."/>
            <person name="Shi W."/>
            <person name="Du L."/>
            <person name="Sun Y."/>
            <person name="Zhan W."/>
            <person name="Jiang J."/>
            <person name="Wang Q."/>
            <person name="Zhang B."/>
            <person name="Ji P."/>
            <person name="Sakyi L.B."/>
            <person name="Cui X."/>
            <person name="Yuan T."/>
            <person name="Jiang B."/>
            <person name="Yang W."/>
            <person name="Lam T.T.-Y."/>
            <person name="Chang Q."/>
            <person name="Ding S."/>
            <person name="Wang X."/>
            <person name="Zhu J."/>
            <person name="Ruan X."/>
            <person name="Zhao L."/>
            <person name="Wei J."/>
            <person name="Que T."/>
            <person name="Du C."/>
            <person name="Cheng J."/>
            <person name="Dai P."/>
            <person name="Han X."/>
            <person name="Huang E."/>
            <person name="Gao Y."/>
            <person name="Liu J."/>
            <person name="Shao H."/>
            <person name="Ye R."/>
            <person name="Li L."/>
            <person name="Wei W."/>
            <person name="Wang X."/>
            <person name="Wang C."/>
            <person name="Huo Q."/>
            <person name="Li W."/>
            <person name="Guo W."/>
            <person name="Chen H."/>
            <person name="Chen S."/>
            <person name="Zhou L."/>
            <person name="Zhou L."/>
            <person name="Ni X."/>
            <person name="Tian J."/>
            <person name="Zhou Y."/>
            <person name="Sheng Y."/>
            <person name="Liu T."/>
            <person name="Pan Y."/>
            <person name="Xia L."/>
            <person name="Li J."/>
            <person name="Zhao F."/>
            <person name="Cao W."/>
        </authorList>
    </citation>
    <scope>NUCLEOTIDE SEQUENCE</scope>
    <source>
        <strain evidence="2">Rmic-2018</strain>
        <tissue evidence="2">Larvae</tissue>
    </source>
</reference>
<organism evidence="2 3">
    <name type="scientific">Rhipicephalus microplus</name>
    <name type="common">Cattle tick</name>
    <name type="synonym">Boophilus microplus</name>
    <dbReference type="NCBI Taxonomy" id="6941"/>
    <lineage>
        <taxon>Eukaryota</taxon>
        <taxon>Metazoa</taxon>
        <taxon>Ecdysozoa</taxon>
        <taxon>Arthropoda</taxon>
        <taxon>Chelicerata</taxon>
        <taxon>Arachnida</taxon>
        <taxon>Acari</taxon>
        <taxon>Parasitiformes</taxon>
        <taxon>Ixodida</taxon>
        <taxon>Ixodoidea</taxon>
        <taxon>Ixodidae</taxon>
        <taxon>Rhipicephalinae</taxon>
        <taxon>Rhipicephalus</taxon>
        <taxon>Boophilus</taxon>
    </lineage>
</organism>
<keyword evidence="3" id="KW-1185">Reference proteome</keyword>
<dbReference type="AlphaFoldDB" id="A0A9J6DTK6"/>
<evidence type="ECO:0000256" key="1">
    <source>
        <dbReference type="ARBA" id="ARBA00022737"/>
    </source>
</evidence>
<evidence type="ECO:0000313" key="3">
    <source>
        <dbReference type="Proteomes" id="UP000821866"/>
    </source>
</evidence>
<keyword evidence="1" id="KW-0677">Repeat</keyword>
<dbReference type="PANTHER" id="PTHR24111:SF0">
    <property type="entry name" value="LEUCINE-RICH REPEAT-CONTAINING PROTEIN"/>
    <property type="match status" value="1"/>
</dbReference>
<reference evidence="2" key="1">
    <citation type="journal article" date="2020" name="Cell">
        <title>Large-Scale Comparative Analyses of Tick Genomes Elucidate Their Genetic Diversity and Vector Capacities.</title>
        <authorList>
            <consortium name="Tick Genome and Microbiome Consortium (TIGMIC)"/>
            <person name="Jia N."/>
            <person name="Wang J."/>
            <person name="Shi W."/>
            <person name="Du L."/>
            <person name="Sun Y."/>
            <person name="Zhan W."/>
            <person name="Jiang J.F."/>
            <person name="Wang Q."/>
            <person name="Zhang B."/>
            <person name="Ji P."/>
            <person name="Bell-Sakyi L."/>
            <person name="Cui X.M."/>
            <person name="Yuan T.T."/>
            <person name="Jiang B.G."/>
            <person name="Yang W.F."/>
            <person name="Lam T.T."/>
            <person name="Chang Q.C."/>
            <person name="Ding S.J."/>
            <person name="Wang X.J."/>
            <person name="Zhu J.G."/>
            <person name="Ruan X.D."/>
            <person name="Zhao L."/>
            <person name="Wei J.T."/>
            <person name="Ye R.Z."/>
            <person name="Que T.C."/>
            <person name="Du C.H."/>
            <person name="Zhou Y.H."/>
            <person name="Cheng J.X."/>
            <person name="Dai P.F."/>
            <person name="Guo W.B."/>
            <person name="Han X.H."/>
            <person name="Huang E.J."/>
            <person name="Li L.F."/>
            <person name="Wei W."/>
            <person name="Gao Y.C."/>
            <person name="Liu J.Z."/>
            <person name="Shao H.Z."/>
            <person name="Wang X."/>
            <person name="Wang C.C."/>
            <person name="Yang T.C."/>
            <person name="Huo Q.B."/>
            <person name="Li W."/>
            <person name="Chen H.Y."/>
            <person name="Chen S.E."/>
            <person name="Zhou L.G."/>
            <person name="Ni X.B."/>
            <person name="Tian J.H."/>
            <person name="Sheng Y."/>
            <person name="Liu T."/>
            <person name="Pan Y.S."/>
            <person name="Xia L.Y."/>
            <person name="Li J."/>
            <person name="Zhao F."/>
            <person name="Cao W.C."/>
        </authorList>
    </citation>
    <scope>NUCLEOTIDE SEQUENCE</scope>
    <source>
        <strain evidence="2">Rmic-2018</strain>
    </source>
</reference>
<sequence>MENTTLEVLTLVDFELDPIVALQFARVLSINTTLHVAGFPGCTWDYQPLPEANDAYRKRVMYVLEGEHEKDWRVLPLVKALRNTKSLRKLVLTGCFTNSEIRQLLEAAAACSSLQELTFHSIKMLSVKTFYELVQETGVSSKVRVGTCHLQPAAFVSGLQSGCDLLKIGHHKFFHLNTSSFREIGTALLLHDHVTSLELRLDTWDDDFLEEDASTIASYLSKTTALKEIYMKFSNFSQDAHLIINGLSKNKTIEKLGIEDWLVRSKDVKKLCTWLVDSNRVYHLVYLCAQYEALKVLLEELADLLENSYTLTYIRVVEYPSNFQNWQVVKQFQRRNLSLVQCAAHFVLGLTLKRAAAAYEFVSWHPQLSYKVQQLASLSPAEVSQKMLECNRLVQMQFWKLAGIIKDELVCNERTDGRKQIDSLVLDAWLQVRKFLFISDVLDETGEKRRPSRKRKRR</sequence>
<dbReference type="SUPFAM" id="SSF52047">
    <property type="entry name" value="RNI-like"/>
    <property type="match status" value="1"/>
</dbReference>
<dbReference type="VEuPathDB" id="VectorBase:LOC119170863"/>
<proteinExistence type="predicted"/>
<gene>
    <name evidence="2" type="ORF">HPB51_004757</name>
</gene>
<protein>
    <submittedName>
        <fullName evidence="2">Uncharacterized protein</fullName>
    </submittedName>
</protein>
<accession>A0A9J6DTK6</accession>
<dbReference type="InterPro" id="IPR032675">
    <property type="entry name" value="LRR_dom_sf"/>
</dbReference>
<dbReference type="EMBL" id="JABSTU010000007">
    <property type="protein sequence ID" value="KAH8025216.1"/>
    <property type="molecule type" value="Genomic_DNA"/>
</dbReference>